<dbReference type="FunFam" id="3.40.50.450:FF:000002">
    <property type="entry name" value="ATP-dependent 6-phosphofructokinase"/>
    <property type="match status" value="1"/>
</dbReference>
<dbReference type="GO" id="GO:0046872">
    <property type="term" value="F:metal ion binding"/>
    <property type="evidence" value="ECO:0007669"/>
    <property type="project" value="UniProtKB-KW"/>
</dbReference>
<feature type="domain" description="Phosphofructokinase" evidence="10">
    <location>
        <begin position="82"/>
        <end position="389"/>
    </location>
</feature>
<dbReference type="InterPro" id="IPR000023">
    <property type="entry name" value="Phosphofructokinase_dom"/>
</dbReference>
<name>A0A3B1DL15_9ZZZZ</name>
<dbReference type="GO" id="GO:0003872">
    <property type="term" value="F:6-phosphofructokinase activity"/>
    <property type="evidence" value="ECO:0007669"/>
    <property type="project" value="UniProtKB-EC"/>
</dbReference>
<keyword evidence="8" id="KW-0324">Glycolysis</keyword>
<keyword evidence="7" id="KW-0460">Magnesium</keyword>
<dbReference type="InterPro" id="IPR050929">
    <property type="entry name" value="PFKA"/>
</dbReference>
<dbReference type="Pfam" id="PF00365">
    <property type="entry name" value="PFK"/>
    <property type="match status" value="1"/>
</dbReference>
<dbReference type="InterPro" id="IPR012004">
    <property type="entry name" value="PyroP-dep_PFK_TP0108"/>
</dbReference>
<evidence type="ECO:0000256" key="8">
    <source>
        <dbReference type="ARBA" id="ARBA00023152"/>
    </source>
</evidence>
<reference evidence="11" key="1">
    <citation type="submission" date="2018-06" db="EMBL/GenBank/DDBJ databases">
        <authorList>
            <person name="Zhirakovskaya E."/>
        </authorList>
    </citation>
    <scope>NUCLEOTIDE SEQUENCE</scope>
</reference>
<accession>A0A3B1DL15</accession>
<evidence type="ECO:0000256" key="5">
    <source>
        <dbReference type="ARBA" id="ARBA00022777"/>
    </source>
</evidence>
<dbReference type="SUPFAM" id="SSF53784">
    <property type="entry name" value="Phosphofructokinase"/>
    <property type="match status" value="1"/>
</dbReference>
<dbReference type="InterPro" id="IPR035966">
    <property type="entry name" value="PKF_sf"/>
</dbReference>
<dbReference type="GO" id="GO:0005737">
    <property type="term" value="C:cytoplasm"/>
    <property type="evidence" value="ECO:0007669"/>
    <property type="project" value="UniProtKB-ARBA"/>
</dbReference>
<keyword evidence="4" id="KW-0547">Nucleotide-binding</keyword>
<dbReference type="Gene3D" id="3.40.50.450">
    <property type="match status" value="1"/>
</dbReference>
<proteinExistence type="predicted"/>
<dbReference type="InterPro" id="IPR022953">
    <property type="entry name" value="ATP_PFK"/>
</dbReference>
<comment type="cofactor">
    <cofactor evidence="1">
        <name>Mg(2+)</name>
        <dbReference type="ChEBI" id="CHEBI:18420"/>
    </cofactor>
</comment>
<evidence type="ECO:0000256" key="2">
    <source>
        <dbReference type="ARBA" id="ARBA00022679"/>
    </source>
</evidence>
<dbReference type="PRINTS" id="PR00476">
    <property type="entry name" value="PHFRCTKINASE"/>
</dbReference>
<evidence type="ECO:0000256" key="3">
    <source>
        <dbReference type="ARBA" id="ARBA00022723"/>
    </source>
</evidence>
<keyword evidence="3" id="KW-0479">Metal-binding</keyword>
<gene>
    <name evidence="11" type="ORF">MNBD_UNCLBAC01-1177</name>
</gene>
<evidence type="ECO:0000256" key="6">
    <source>
        <dbReference type="ARBA" id="ARBA00022840"/>
    </source>
</evidence>
<evidence type="ECO:0000259" key="10">
    <source>
        <dbReference type="Pfam" id="PF00365"/>
    </source>
</evidence>
<sequence>MDSLTPSPEELQDTSVETLGKRKVLSPFSKEMTAFVNDEDAISVYSNWSEIEPYFKQQKKPPVFEISGPRKDLFFSPPEINCGIVTCGGLCPGLNDVVRTITLTLFWQYRVKKVLGFRYGYAGLSRHPREKPVILTPEHVEEIQHEGGTILGTSRSHHNPKETVDTLVKYKINILFVIGGDGTLSGASDIDMEIKKRNLSISVIGIPKTIDNDIYCSQKTFGFSSAVEVARKSIYAAHEEAKAAWNGVGLVKLMGRDSGFIAAYASLANSDSNFCLIPEVSFVLDGQEGLLKVLERRLEKKHHAVIVVAEGAGQNLIDDKKDLGKDASGNIRYKDIGLFLKEKITHHFKQQSIPLTLKYIDPSYTIRSCPADAFDSTFCILLGQHAVHAGMAGKTNMFIGYWDHHFVHVPLHLSAHKRKKVNPQSDLWQTVLVTTEKVGG</sequence>
<dbReference type="UniPathway" id="UPA00109">
    <property type="reaction ID" value="UER00182"/>
</dbReference>
<evidence type="ECO:0000256" key="4">
    <source>
        <dbReference type="ARBA" id="ARBA00022741"/>
    </source>
</evidence>
<comment type="catalytic activity">
    <reaction evidence="9">
        <text>beta-D-fructose 6-phosphate + ATP = beta-D-fructose 1,6-bisphosphate + ADP + H(+)</text>
        <dbReference type="Rhea" id="RHEA:16109"/>
        <dbReference type="ChEBI" id="CHEBI:15378"/>
        <dbReference type="ChEBI" id="CHEBI:30616"/>
        <dbReference type="ChEBI" id="CHEBI:32966"/>
        <dbReference type="ChEBI" id="CHEBI:57634"/>
        <dbReference type="ChEBI" id="CHEBI:456216"/>
        <dbReference type="EC" id="2.7.1.11"/>
    </reaction>
</comment>
<evidence type="ECO:0000256" key="1">
    <source>
        <dbReference type="ARBA" id="ARBA00001946"/>
    </source>
</evidence>
<dbReference type="EMBL" id="UOGJ01000070">
    <property type="protein sequence ID" value="VAX35680.1"/>
    <property type="molecule type" value="Genomic_DNA"/>
</dbReference>
<organism evidence="11">
    <name type="scientific">hydrothermal vent metagenome</name>
    <dbReference type="NCBI Taxonomy" id="652676"/>
    <lineage>
        <taxon>unclassified sequences</taxon>
        <taxon>metagenomes</taxon>
        <taxon>ecological metagenomes</taxon>
    </lineage>
</organism>
<evidence type="ECO:0000256" key="7">
    <source>
        <dbReference type="ARBA" id="ARBA00022842"/>
    </source>
</evidence>
<evidence type="ECO:0000313" key="11">
    <source>
        <dbReference type="EMBL" id="VAX35680.1"/>
    </source>
</evidence>
<dbReference type="GO" id="GO:0005524">
    <property type="term" value="F:ATP binding"/>
    <property type="evidence" value="ECO:0007669"/>
    <property type="project" value="UniProtKB-KW"/>
</dbReference>
<dbReference type="AlphaFoldDB" id="A0A3B1DL15"/>
<dbReference type="NCBIfam" id="NF005301">
    <property type="entry name" value="PRK06830.1"/>
    <property type="match status" value="1"/>
</dbReference>
<dbReference type="PANTHER" id="PTHR45770">
    <property type="entry name" value="ATP-DEPENDENT 6-PHOSPHOFRUCTOKINASE 1"/>
    <property type="match status" value="1"/>
</dbReference>
<dbReference type="GO" id="GO:0006002">
    <property type="term" value="P:fructose 6-phosphate metabolic process"/>
    <property type="evidence" value="ECO:0007669"/>
    <property type="project" value="InterPro"/>
</dbReference>
<dbReference type="EC" id="2.7.1.11" evidence="11"/>
<evidence type="ECO:0000256" key="9">
    <source>
        <dbReference type="ARBA" id="ARBA00048070"/>
    </source>
</evidence>
<keyword evidence="6" id="KW-0067">ATP-binding</keyword>
<dbReference type="PIRSF" id="PIRSF000534">
    <property type="entry name" value="PPi_PFK_TP0108"/>
    <property type="match status" value="1"/>
</dbReference>
<protein>
    <submittedName>
        <fullName evidence="11">6-phosphofructokinase</fullName>
        <ecNumber evidence="11">2.7.1.11</ecNumber>
    </submittedName>
</protein>
<keyword evidence="5 11" id="KW-0418">Kinase</keyword>
<keyword evidence="2 11" id="KW-0808">Transferase</keyword>